<proteinExistence type="inferred from homology"/>
<reference evidence="3 4" key="1">
    <citation type="submission" date="2021-03" db="EMBL/GenBank/DDBJ databases">
        <title>Genomic Encyclopedia of Type Strains, Phase IV (KMG-IV): sequencing the most valuable type-strain genomes for metagenomic binning, comparative biology and taxonomic classification.</title>
        <authorList>
            <person name="Goeker M."/>
        </authorList>
    </citation>
    <scope>NUCLEOTIDE SEQUENCE [LARGE SCALE GENOMIC DNA]</scope>
    <source>
        <strain evidence="3 4">DSM 24738</strain>
    </source>
</reference>
<comment type="similarity">
    <text evidence="1">Belongs to the UPF0213 family.</text>
</comment>
<keyword evidence="3" id="KW-0378">Hydrolase</keyword>
<dbReference type="GO" id="GO:0004519">
    <property type="term" value="F:endonuclease activity"/>
    <property type="evidence" value="ECO:0007669"/>
    <property type="project" value="UniProtKB-KW"/>
</dbReference>
<dbReference type="CDD" id="cd10456">
    <property type="entry name" value="GIY-YIG_UPF0213"/>
    <property type="match status" value="1"/>
</dbReference>
<dbReference type="InterPro" id="IPR000305">
    <property type="entry name" value="GIY-YIG_endonuc"/>
</dbReference>
<organism evidence="3 4">
    <name type="scientific">Ammoniphilus resinae</name>
    <dbReference type="NCBI Taxonomy" id="861532"/>
    <lineage>
        <taxon>Bacteria</taxon>
        <taxon>Bacillati</taxon>
        <taxon>Bacillota</taxon>
        <taxon>Bacilli</taxon>
        <taxon>Bacillales</taxon>
        <taxon>Paenibacillaceae</taxon>
        <taxon>Aneurinibacillus group</taxon>
        <taxon>Ammoniphilus</taxon>
    </lineage>
</organism>
<dbReference type="PROSITE" id="PS50164">
    <property type="entry name" value="GIY_YIG"/>
    <property type="match status" value="1"/>
</dbReference>
<evidence type="ECO:0000256" key="1">
    <source>
        <dbReference type="ARBA" id="ARBA00007435"/>
    </source>
</evidence>
<feature type="domain" description="GIY-YIG" evidence="2">
    <location>
        <begin position="1"/>
        <end position="76"/>
    </location>
</feature>
<dbReference type="RefSeq" id="WP_209808658.1">
    <property type="nucleotide sequence ID" value="NZ_JAGGKT010000001.1"/>
</dbReference>
<sequence>MKYFVYMLRCSDQSLYTGITNDIERRLDQHNKGKASKYTRARTPVQLVYQEECVDKSSALIREHEIKKYSKQRKEIMASKKE</sequence>
<name>A0ABS4GJZ7_9BACL</name>
<dbReference type="SMART" id="SM00465">
    <property type="entry name" value="GIYc"/>
    <property type="match status" value="1"/>
</dbReference>
<dbReference type="Proteomes" id="UP001519343">
    <property type="component" value="Unassembled WGS sequence"/>
</dbReference>
<evidence type="ECO:0000259" key="2">
    <source>
        <dbReference type="PROSITE" id="PS50164"/>
    </source>
</evidence>
<evidence type="ECO:0000313" key="3">
    <source>
        <dbReference type="EMBL" id="MBP1930583.1"/>
    </source>
</evidence>
<accession>A0ABS4GJZ7</accession>
<dbReference type="SUPFAM" id="SSF82771">
    <property type="entry name" value="GIY-YIG endonuclease"/>
    <property type="match status" value="1"/>
</dbReference>
<dbReference type="PANTHER" id="PTHR34477">
    <property type="entry name" value="UPF0213 PROTEIN YHBQ"/>
    <property type="match status" value="1"/>
</dbReference>
<dbReference type="InterPro" id="IPR035901">
    <property type="entry name" value="GIY-YIG_endonuc_sf"/>
</dbReference>
<dbReference type="EMBL" id="JAGGKT010000001">
    <property type="protein sequence ID" value="MBP1930583.1"/>
    <property type="molecule type" value="Genomic_DNA"/>
</dbReference>
<dbReference type="Pfam" id="PF01541">
    <property type="entry name" value="GIY-YIG"/>
    <property type="match status" value="1"/>
</dbReference>
<comment type="caution">
    <text evidence="3">The sequence shown here is derived from an EMBL/GenBank/DDBJ whole genome shotgun (WGS) entry which is preliminary data.</text>
</comment>
<protein>
    <submittedName>
        <fullName evidence="3">Endonuclease</fullName>
    </submittedName>
</protein>
<keyword evidence="4" id="KW-1185">Reference proteome</keyword>
<gene>
    <name evidence="3" type="ORF">J2Z37_000570</name>
</gene>
<dbReference type="Gene3D" id="3.40.1440.10">
    <property type="entry name" value="GIY-YIG endonuclease"/>
    <property type="match status" value="1"/>
</dbReference>
<dbReference type="PANTHER" id="PTHR34477:SF1">
    <property type="entry name" value="UPF0213 PROTEIN YHBQ"/>
    <property type="match status" value="1"/>
</dbReference>
<keyword evidence="3" id="KW-0540">Nuclease</keyword>
<keyword evidence="3" id="KW-0255">Endonuclease</keyword>
<dbReference type="InterPro" id="IPR050190">
    <property type="entry name" value="UPF0213_domain"/>
</dbReference>
<evidence type="ECO:0000313" key="4">
    <source>
        <dbReference type="Proteomes" id="UP001519343"/>
    </source>
</evidence>